<accession>T1GYY4</accession>
<feature type="compositionally biased region" description="Acidic residues" evidence="1">
    <location>
        <begin position="65"/>
        <end position="79"/>
    </location>
</feature>
<protein>
    <submittedName>
        <fullName evidence="2">Uncharacterized protein</fullName>
    </submittedName>
</protein>
<dbReference type="AlphaFoldDB" id="T1GYY4"/>
<reference evidence="2" key="2">
    <citation type="submission" date="2015-06" db="UniProtKB">
        <authorList>
            <consortium name="EnsemblMetazoa"/>
        </authorList>
    </citation>
    <scope>IDENTIFICATION</scope>
</reference>
<feature type="region of interest" description="Disordered" evidence="1">
    <location>
        <begin position="65"/>
        <end position="97"/>
    </location>
</feature>
<dbReference type="EMBL" id="CAQQ02156691">
    <property type="status" value="NOT_ANNOTATED_CDS"/>
    <property type="molecule type" value="Genomic_DNA"/>
</dbReference>
<dbReference type="HOGENOM" id="CLU_1840135_0_0_1"/>
<name>T1GYY4_MEGSC</name>
<dbReference type="EnsemblMetazoa" id="MESCA009072-RA">
    <property type="protein sequence ID" value="MESCA009072-PA"/>
    <property type="gene ID" value="MESCA009072"/>
</dbReference>
<proteinExistence type="predicted"/>
<reference evidence="3" key="1">
    <citation type="submission" date="2013-02" db="EMBL/GenBank/DDBJ databases">
        <authorList>
            <person name="Hughes D."/>
        </authorList>
    </citation>
    <scope>NUCLEOTIDE SEQUENCE</scope>
    <source>
        <strain>Durham</strain>
        <strain evidence="3">NC isolate 2 -- Noor lab</strain>
    </source>
</reference>
<sequence>PLLKAKDDQKSNSCSSIEITEESPDILCGRLCSLLQVQLNKCLAEIQKKYCKDNFNLSEVIEFEGEEDEEKESAWEENDTNSTTPAVETVDSKPKLQSDSCDTITTISEITPAPSNIEAFQESVFCQYYLRSPFIFGHKG</sequence>
<evidence type="ECO:0000256" key="1">
    <source>
        <dbReference type="SAM" id="MobiDB-lite"/>
    </source>
</evidence>
<evidence type="ECO:0000313" key="3">
    <source>
        <dbReference type="Proteomes" id="UP000015102"/>
    </source>
</evidence>
<keyword evidence="3" id="KW-1185">Reference proteome</keyword>
<dbReference type="Proteomes" id="UP000015102">
    <property type="component" value="Unassembled WGS sequence"/>
</dbReference>
<organism evidence="2 3">
    <name type="scientific">Megaselia scalaris</name>
    <name type="common">Humpbacked fly</name>
    <name type="synonym">Phora scalaris</name>
    <dbReference type="NCBI Taxonomy" id="36166"/>
    <lineage>
        <taxon>Eukaryota</taxon>
        <taxon>Metazoa</taxon>
        <taxon>Ecdysozoa</taxon>
        <taxon>Arthropoda</taxon>
        <taxon>Hexapoda</taxon>
        <taxon>Insecta</taxon>
        <taxon>Pterygota</taxon>
        <taxon>Neoptera</taxon>
        <taxon>Endopterygota</taxon>
        <taxon>Diptera</taxon>
        <taxon>Brachycera</taxon>
        <taxon>Muscomorpha</taxon>
        <taxon>Platypezoidea</taxon>
        <taxon>Phoridae</taxon>
        <taxon>Megaseliini</taxon>
        <taxon>Megaselia</taxon>
    </lineage>
</organism>
<evidence type="ECO:0000313" key="2">
    <source>
        <dbReference type="EnsemblMetazoa" id="MESCA009072-PA"/>
    </source>
</evidence>